<dbReference type="PANTHER" id="PTHR40079:SF4">
    <property type="entry name" value="GH26 DOMAIN-CONTAINING PROTEIN-RELATED"/>
    <property type="match status" value="1"/>
</dbReference>
<accession>A0A6J4JPW3</accession>
<dbReference type="Pfam" id="PF02156">
    <property type="entry name" value="Glyco_hydro_26"/>
    <property type="match status" value="1"/>
</dbReference>
<name>A0A6J4JPW3_9BACT</name>
<comment type="similarity">
    <text evidence="1 4">Belongs to the glycosyl hydrolase 26 family.</text>
</comment>
<reference evidence="6" key="1">
    <citation type="submission" date="2020-02" db="EMBL/GenBank/DDBJ databases">
        <authorList>
            <person name="Meier V. D."/>
        </authorList>
    </citation>
    <scope>NUCLEOTIDE SEQUENCE</scope>
    <source>
        <strain evidence="6">AVDCRST_MAG63</strain>
    </source>
</reference>
<dbReference type="AlphaFoldDB" id="A0A6J4JPW3"/>
<dbReference type="InterPro" id="IPR000805">
    <property type="entry name" value="Glyco_hydro_26"/>
</dbReference>
<dbReference type="EMBL" id="CADCTO010000508">
    <property type="protein sequence ID" value="CAA9283898.1"/>
    <property type="molecule type" value="Genomic_DNA"/>
</dbReference>
<dbReference type="SUPFAM" id="SSF51445">
    <property type="entry name" value="(Trans)glycosidases"/>
    <property type="match status" value="1"/>
</dbReference>
<evidence type="ECO:0000256" key="1">
    <source>
        <dbReference type="ARBA" id="ARBA00007754"/>
    </source>
</evidence>
<feature type="active site" description="Proton donor" evidence="4">
    <location>
        <position position="193"/>
    </location>
</feature>
<dbReference type="InterPro" id="IPR022790">
    <property type="entry name" value="GH26_dom"/>
</dbReference>
<feature type="active site" description="Nucleophile" evidence="4">
    <location>
        <position position="297"/>
    </location>
</feature>
<dbReference type="InterPro" id="IPR017853">
    <property type="entry name" value="GH"/>
</dbReference>
<feature type="domain" description="GH26" evidence="5">
    <location>
        <begin position="69"/>
        <end position="381"/>
    </location>
</feature>
<gene>
    <name evidence="6" type="ORF">AVDCRST_MAG63-3797</name>
</gene>
<evidence type="ECO:0000256" key="2">
    <source>
        <dbReference type="ARBA" id="ARBA00022801"/>
    </source>
</evidence>
<dbReference type="PROSITE" id="PS51764">
    <property type="entry name" value="GH26"/>
    <property type="match status" value="1"/>
</dbReference>
<keyword evidence="3 4" id="KW-0326">Glycosidase</keyword>
<dbReference type="PANTHER" id="PTHR40079">
    <property type="entry name" value="MANNAN ENDO-1,4-BETA-MANNOSIDASE E-RELATED"/>
    <property type="match status" value="1"/>
</dbReference>
<keyword evidence="2 4" id="KW-0378">Hydrolase</keyword>
<evidence type="ECO:0000256" key="4">
    <source>
        <dbReference type="PROSITE-ProRule" id="PRU01100"/>
    </source>
</evidence>
<evidence type="ECO:0000313" key="6">
    <source>
        <dbReference type="EMBL" id="CAA9283898.1"/>
    </source>
</evidence>
<sequence>MPDDSAAAWRRRAEQAVREGRYADAAEAYRREAAVYRRIGDLNAARVEEAKADRWASDVRIFVQAPGARPAPARALPLAKWEPPYGCYVGAFIDRDERLGPPFQDENWQSHRDPLAFARLTGKKPLSVFCYLAYGKPFPAKWVAWLRRRGVVPHIAWEPNGGPAQVQDDDYLRGFADDAARADWPIFLRFASEMNGNWTAYGGDPLRYKIMWGKVRRVMAERAPNVAMVWCPNVIPEKPIPLFYPGDEHVDWIGVNFYSVPFHDNDRRRSGEHENPADELRFLYSRYAARKPIMICEYGASHRSAVDRKDRPEWAALKIAQLYASLPRLYPRVKCIDIFDNDNMRYAGYGRQLNNYSVTDSAPVLDAYREAVADDYFLSRFVSPTAPPRAPIVPLAEGASFARGILRVSAWARSHVPRPTVTYSLGGREVFRSRTPGSYSADLRLDRPGAHRLLALVLDDRGRVAARAERNIIVR</sequence>
<proteinExistence type="inferred from homology"/>
<dbReference type="Gene3D" id="3.20.20.80">
    <property type="entry name" value="Glycosidases"/>
    <property type="match status" value="1"/>
</dbReference>
<dbReference type="GO" id="GO:0016985">
    <property type="term" value="F:mannan endo-1,4-beta-mannosidase activity"/>
    <property type="evidence" value="ECO:0007669"/>
    <property type="project" value="InterPro"/>
</dbReference>
<dbReference type="GO" id="GO:0006080">
    <property type="term" value="P:substituted mannan metabolic process"/>
    <property type="evidence" value="ECO:0007669"/>
    <property type="project" value="InterPro"/>
</dbReference>
<evidence type="ECO:0000259" key="5">
    <source>
        <dbReference type="PROSITE" id="PS51764"/>
    </source>
</evidence>
<evidence type="ECO:0000256" key="3">
    <source>
        <dbReference type="ARBA" id="ARBA00023295"/>
    </source>
</evidence>
<protein>
    <submittedName>
        <fullName evidence="6">GH26</fullName>
    </submittedName>
</protein>
<organism evidence="6">
    <name type="scientific">uncultured Armatimonadetes bacterium</name>
    <dbReference type="NCBI Taxonomy" id="157466"/>
    <lineage>
        <taxon>Bacteria</taxon>
        <taxon>Bacillati</taxon>
        <taxon>Armatimonadota</taxon>
        <taxon>environmental samples</taxon>
    </lineage>
</organism>